<dbReference type="EMBL" id="REGN01009412">
    <property type="protein sequence ID" value="RNA01210.1"/>
    <property type="molecule type" value="Genomic_DNA"/>
</dbReference>
<reference evidence="2 3" key="1">
    <citation type="journal article" date="2018" name="Sci. Rep.">
        <title>Genomic signatures of local adaptation to the degree of environmental predictability in rotifers.</title>
        <authorList>
            <person name="Franch-Gras L."/>
            <person name="Hahn C."/>
            <person name="Garcia-Roger E.M."/>
            <person name="Carmona M.J."/>
            <person name="Serra M."/>
            <person name="Gomez A."/>
        </authorList>
    </citation>
    <scope>NUCLEOTIDE SEQUENCE [LARGE SCALE GENOMIC DNA]</scope>
    <source>
        <strain evidence="2">HYR1</strain>
    </source>
</reference>
<feature type="coiled-coil region" evidence="1">
    <location>
        <begin position="365"/>
        <end position="464"/>
    </location>
</feature>
<sequence length="470" mass="56157">EKDKEMWAMRENNKKDAQYFSRSFRLDFYENEKFKDEIEKVILEKTDLRMELFNVINDPFSEDFKRKILKADTALDTIGNFSIKSLAKEVNSMEDKQEKKINIDELFYYKFDEFYLRNSEVKDLLLNRWLNDSVLETYGLCLSFETVQNVSNTLISSVKNIMEHVVDIVEDGNHPRSSTSLICSLEFEEIDENEIGPIEDPRLREKIEELLCALEVKEEECISLNGNIEDMKDDHQKSILLRSEEFEALKLSCDKRVKYFEELIRFNKISEEKLNLQINELQDRLSQKEKITAENLSLNNRFKDFECEIEKLTIENSNLKVENRKRTCQYKKCKNNGNVNKNGTNHLNHFTLENCPLWKKEIDRLIEFEIENTKLKTKLHESERTANQKTEIEKEYHQSTIKNYKDENYRLEIEILRINMELNEEISDLKFDEIRNSKDMIIQMQNKIENLNKFENEKNFHEETTLKTDK</sequence>
<protein>
    <submittedName>
        <fullName evidence="2">Uncharacterized protein</fullName>
    </submittedName>
</protein>
<name>A0A3M7PQ81_BRAPC</name>
<evidence type="ECO:0000313" key="3">
    <source>
        <dbReference type="Proteomes" id="UP000276133"/>
    </source>
</evidence>
<accession>A0A3M7PQ81</accession>
<organism evidence="2 3">
    <name type="scientific">Brachionus plicatilis</name>
    <name type="common">Marine rotifer</name>
    <name type="synonym">Brachionus muelleri</name>
    <dbReference type="NCBI Taxonomy" id="10195"/>
    <lineage>
        <taxon>Eukaryota</taxon>
        <taxon>Metazoa</taxon>
        <taxon>Spiralia</taxon>
        <taxon>Gnathifera</taxon>
        <taxon>Rotifera</taxon>
        <taxon>Eurotatoria</taxon>
        <taxon>Monogononta</taxon>
        <taxon>Pseudotrocha</taxon>
        <taxon>Ploima</taxon>
        <taxon>Brachionidae</taxon>
        <taxon>Brachionus</taxon>
    </lineage>
</organism>
<gene>
    <name evidence="2" type="ORF">BpHYR1_046002</name>
</gene>
<feature type="non-terminal residue" evidence="2">
    <location>
        <position position="1"/>
    </location>
</feature>
<keyword evidence="1" id="KW-0175">Coiled coil</keyword>
<evidence type="ECO:0000256" key="1">
    <source>
        <dbReference type="SAM" id="Coils"/>
    </source>
</evidence>
<keyword evidence="3" id="KW-1185">Reference proteome</keyword>
<evidence type="ECO:0000313" key="2">
    <source>
        <dbReference type="EMBL" id="RNA01210.1"/>
    </source>
</evidence>
<comment type="caution">
    <text evidence="2">The sequence shown here is derived from an EMBL/GenBank/DDBJ whole genome shotgun (WGS) entry which is preliminary data.</text>
</comment>
<proteinExistence type="predicted"/>
<feature type="coiled-coil region" evidence="1">
    <location>
        <begin position="271"/>
        <end position="322"/>
    </location>
</feature>
<dbReference type="AlphaFoldDB" id="A0A3M7PQ81"/>
<dbReference type="Proteomes" id="UP000276133">
    <property type="component" value="Unassembled WGS sequence"/>
</dbReference>